<keyword evidence="1" id="KW-0175">Coiled coil</keyword>
<evidence type="ECO:0000256" key="1">
    <source>
        <dbReference type="SAM" id="Coils"/>
    </source>
</evidence>
<feature type="coiled-coil region" evidence="1">
    <location>
        <begin position="63"/>
        <end position="97"/>
    </location>
</feature>
<sequence length="142" mass="16523">MKKKEPTNIARLKNDYTQAKTLQAHRERKQKRSMRRRLAVILFVGCLVIIGLTTKIWTSAQAISEMETEKAEAEVVLKKTETQQDYLNTQIKRLEDENYVAKLARSQYYLSKDNEIIFSLPEDNAAKVIEETNEKVETTEKD</sequence>
<dbReference type="RefSeq" id="WP_058919683.1">
    <property type="nucleotide sequence ID" value="NZ_JBHSQC010000024.1"/>
</dbReference>
<keyword evidence="2" id="KW-1133">Transmembrane helix</keyword>
<organism evidence="3 4">
    <name type="scientific">Carnobacterium antarcticum</name>
    <dbReference type="NCBI Taxonomy" id="2126436"/>
    <lineage>
        <taxon>Bacteria</taxon>
        <taxon>Bacillati</taxon>
        <taxon>Bacillota</taxon>
        <taxon>Bacilli</taxon>
        <taxon>Lactobacillales</taxon>
        <taxon>Carnobacteriaceae</taxon>
        <taxon>Carnobacterium</taxon>
    </lineage>
</organism>
<evidence type="ECO:0000256" key="2">
    <source>
        <dbReference type="SAM" id="Phobius"/>
    </source>
</evidence>
<keyword evidence="2" id="KW-0812">Transmembrane</keyword>
<gene>
    <name evidence="3" type="ORF">ACFSBK_01260</name>
</gene>
<dbReference type="InterPro" id="IPR039076">
    <property type="entry name" value="DivIC"/>
</dbReference>
<evidence type="ECO:0000313" key="3">
    <source>
        <dbReference type="EMBL" id="MFD1798489.1"/>
    </source>
</evidence>
<accession>A0ABW4NJT0</accession>
<keyword evidence="2" id="KW-0472">Membrane</keyword>
<feature type="transmembrane region" description="Helical" evidence="2">
    <location>
        <begin position="38"/>
        <end position="57"/>
    </location>
</feature>
<reference evidence="4" key="1">
    <citation type="journal article" date="2019" name="Int. J. Syst. Evol. Microbiol.">
        <title>The Global Catalogue of Microorganisms (GCM) 10K type strain sequencing project: providing services to taxonomists for standard genome sequencing and annotation.</title>
        <authorList>
            <consortium name="The Broad Institute Genomics Platform"/>
            <consortium name="The Broad Institute Genome Sequencing Center for Infectious Disease"/>
            <person name="Wu L."/>
            <person name="Ma J."/>
        </authorList>
    </citation>
    <scope>NUCLEOTIDE SEQUENCE [LARGE SCALE GENOMIC DNA]</scope>
    <source>
        <strain evidence="4">KCTC 42143</strain>
    </source>
</reference>
<dbReference type="EMBL" id="JBHUFF010000005">
    <property type="protein sequence ID" value="MFD1798489.1"/>
    <property type="molecule type" value="Genomic_DNA"/>
</dbReference>
<dbReference type="Pfam" id="PF04977">
    <property type="entry name" value="DivIC"/>
    <property type="match status" value="1"/>
</dbReference>
<evidence type="ECO:0000313" key="4">
    <source>
        <dbReference type="Proteomes" id="UP001597285"/>
    </source>
</evidence>
<proteinExistence type="predicted"/>
<protein>
    <submittedName>
        <fullName evidence="3">Septum formation initiator family protein</fullName>
    </submittedName>
</protein>
<dbReference type="InterPro" id="IPR007060">
    <property type="entry name" value="FtsL/DivIC"/>
</dbReference>
<dbReference type="Proteomes" id="UP001597285">
    <property type="component" value="Unassembled WGS sequence"/>
</dbReference>
<dbReference type="PANTHER" id="PTHR40027:SF1">
    <property type="entry name" value="CELL DIVISION PROTEIN DIVIC"/>
    <property type="match status" value="1"/>
</dbReference>
<name>A0ABW4NJT0_9LACT</name>
<keyword evidence="4" id="KW-1185">Reference proteome</keyword>
<comment type="caution">
    <text evidence="3">The sequence shown here is derived from an EMBL/GenBank/DDBJ whole genome shotgun (WGS) entry which is preliminary data.</text>
</comment>
<dbReference type="PANTHER" id="PTHR40027">
    <property type="entry name" value="CELL DIVISION PROTEIN DIVIC"/>
    <property type="match status" value="1"/>
</dbReference>